<dbReference type="Gene3D" id="3.30.1070.10">
    <property type="entry name" value="Cell division topological specificity factor MinE"/>
    <property type="match status" value="1"/>
</dbReference>
<dbReference type="AlphaFoldDB" id="A0A8T2SQG8"/>
<feature type="region of interest" description="Disordered" evidence="2">
    <location>
        <begin position="1"/>
        <end position="27"/>
    </location>
</feature>
<dbReference type="EMBL" id="CM035423">
    <property type="protein sequence ID" value="KAH7365040.1"/>
    <property type="molecule type" value="Genomic_DNA"/>
</dbReference>
<evidence type="ECO:0000313" key="4">
    <source>
        <dbReference type="Proteomes" id="UP000825935"/>
    </source>
</evidence>
<dbReference type="OrthoDB" id="1606438at2759"/>
<evidence type="ECO:0000313" key="3">
    <source>
        <dbReference type="EMBL" id="KAH7365040.1"/>
    </source>
</evidence>
<evidence type="ECO:0008006" key="5">
    <source>
        <dbReference type="Google" id="ProtNLM"/>
    </source>
</evidence>
<dbReference type="InterPro" id="IPR005527">
    <property type="entry name" value="MinE"/>
</dbReference>
<organism evidence="3 4">
    <name type="scientific">Ceratopteris richardii</name>
    <name type="common">Triangle waterfern</name>
    <dbReference type="NCBI Taxonomy" id="49495"/>
    <lineage>
        <taxon>Eukaryota</taxon>
        <taxon>Viridiplantae</taxon>
        <taxon>Streptophyta</taxon>
        <taxon>Embryophyta</taxon>
        <taxon>Tracheophyta</taxon>
        <taxon>Polypodiopsida</taxon>
        <taxon>Polypodiidae</taxon>
        <taxon>Polypodiales</taxon>
        <taxon>Pteridineae</taxon>
        <taxon>Pteridaceae</taxon>
        <taxon>Parkerioideae</taxon>
        <taxon>Ceratopteris</taxon>
    </lineage>
</organism>
<comment type="caution">
    <text evidence="3">The sequence shown here is derived from an EMBL/GenBank/DDBJ whole genome shotgun (WGS) entry which is preliminary data.</text>
</comment>
<name>A0A8T2SQG8_CERRI</name>
<comment type="similarity">
    <text evidence="1">Belongs to the MinE family.</text>
</comment>
<sequence>MGDLRLISSSPCSPSGALLPFSGGSTRGPERVLVLRDQQFSGTSRLILDPPRSQSSSHSERGYQQRALLDEQRLPFGFHAGEDGSLSDEEADLNIFKRLSLAWKVLFPKKKKQSTPAEIAKQRLKMILISDRCSVNDRAKRKIVTNIVGALANFVEIESQDHVRLNVLADPDLGTVYSVSVPVRRVKPEYQDNGVELRDYELREDEIESLGNDRLPVEVEHFETSNATMQAEESEMSKTVQDAEG</sequence>
<protein>
    <recommendedName>
        <fullName evidence="5">Plastid division regulator MinE</fullName>
    </recommendedName>
</protein>
<dbReference type="PANTHER" id="PTHR33404">
    <property type="entry name" value="CELL DIVISION TOPOLOGICAL SPECIFICITY FACTOR HOMOLOG, CHLOROPLASTIC"/>
    <property type="match status" value="1"/>
</dbReference>
<feature type="region of interest" description="Disordered" evidence="2">
    <location>
        <begin position="45"/>
        <end position="64"/>
    </location>
</feature>
<dbReference type="PANTHER" id="PTHR33404:SF2">
    <property type="entry name" value="CELL DIVISION TOPOLOGICAL SPECIFICITY FACTOR HOMOLOG, CHLOROPLASTIC"/>
    <property type="match status" value="1"/>
</dbReference>
<dbReference type="GO" id="GO:0051301">
    <property type="term" value="P:cell division"/>
    <property type="evidence" value="ECO:0007669"/>
    <property type="project" value="InterPro"/>
</dbReference>
<dbReference type="Pfam" id="PF03776">
    <property type="entry name" value="MinE"/>
    <property type="match status" value="1"/>
</dbReference>
<dbReference type="Proteomes" id="UP000825935">
    <property type="component" value="Chromosome 18"/>
</dbReference>
<feature type="region of interest" description="Disordered" evidence="2">
    <location>
        <begin position="225"/>
        <end position="245"/>
    </location>
</feature>
<evidence type="ECO:0000256" key="2">
    <source>
        <dbReference type="SAM" id="MobiDB-lite"/>
    </source>
</evidence>
<proteinExistence type="inferred from homology"/>
<keyword evidence="4" id="KW-1185">Reference proteome</keyword>
<evidence type="ECO:0000256" key="1">
    <source>
        <dbReference type="ARBA" id="ARBA00008168"/>
    </source>
</evidence>
<gene>
    <name evidence="3" type="ORF">KP509_18G006100</name>
</gene>
<dbReference type="InterPro" id="IPR036707">
    <property type="entry name" value="MinE_sf"/>
</dbReference>
<accession>A0A8T2SQG8</accession>
<dbReference type="GO" id="GO:0010020">
    <property type="term" value="P:chloroplast fission"/>
    <property type="evidence" value="ECO:0007669"/>
    <property type="project" value="TreeGrafter"/>
</dbReference>
<reference evidence="3" key="1">
    <citation type="submission" date="2021-08" db="EMBL/GenBank/DDBJ databases">
        <title>WGS assembly of Ceratopteris richardii.</title>
        <authorList>
            <person name="Marchant D.B."/>
            <person name="Chen G."/>
            <person name="Jenkins J."/>
            <person name="Shu S."/>
            <person name="Leebens-Mack J."/>
            <person name="Grimwood J."/>
            <person name="Schmutz J."/>
            <person name="Soltis P."/>
            <person name="Soltis D."/>
            <person name="Chen Z.-H."/>
        </authorList>
    </citation>
    <scope>NUCLEOTIDE SEQUENCE</scope>
    <source>
        <strain evidence="3">Whitten #5841</strain>
        <tissue evidence="3">Leaf</tissue>
    </source>
</reference>